<dbReference type="EMBL" id="JACHCF010000006">
    <property type="protein sequence ID" value="MBB5621837.1"/>
    <property type="molecule type" value="Genomic_DNA"/>
</dbReference>
<evidence type="ECO:0000313" key="2">
    <source>
        <dbReference type="Proteomes" id="UP000537718"/>
    </source>
</evidence>
<protein>
    <submittedName>
        <fullName evidence="1">Uncharacterized protein</fullName>
    </submittedName>
</protein>
<name>A0A7W8YU47_9SPHI</name>
<organism evidence="1 2">
    <name type="scientific">Pedobacter cryoconitis</name>
    <dbReference type="NCBI Taxonomy" id="188932"/>
    <lineage>
        <taxon>Bacteria</taxon>
        <taxon>Pseudomonadati</taxon>
        <taxon>Bacteroidota</taxon>
        <taxon>Sphingobacteriia</taxon>
        <taxon>Sphingobacteriales</taxon>
        <taxon>Sphingobacteriaceae</taxon>
        <taxon>Pedobacter</taxon>
    </lineage>
</organism>
<comment type="caution">
    <text evidence="1">The sequence shown here is derived from an EMBL/GenBank/DDBJ whole genome shotgun (WGS) entry which is preliminary data.</text>
</comment>
<gene>
    <name evidence="1" type="ORF">HDE69_002900</name>
</gene>
<dbReference type="AlphaFoldDB" id="A0A7W8YU47"/>
<evidence type="ECO:0000313" key="1">
    <source>
        <dbReference type="EMBL" id="MBB5621837.1"/>
    </source>
</evidence>
<sequence length="65" mass="7346">MVLVFPEPACFYLKTGDHLLRITPAIFVFPAFAKLPAEAKFDLSEVFIKTVVKPLAIFNCLKHTH</sequence>
<accession>A0A7W8YU47</accession>
<proteinExistence type="predicted"/>
<dbReference type="RefSeq" id="WP_183867778.1">
    <property type="nucleotide sequence ID" value="NZ_JACHCF010000006.1"/>
</dbReference>
<reference evidence="1 2" key="1">
    <citation type="submission" date="2020-08" db="EMBL/GenBank/DDBJ databases">
        <title>Genomic Encyclopedia of Type Strains, Phase IV (KMG-V): Genome sequencing to study the core and pangenomes of soil and plant-associated prokaryotes.</title>
        <authorList>
            <person name="Whitman W."/>
        </authorList>
    </citation>
    <scope>NUCLEOTIDE SEQUENCE [LARGE SCALE GENOMIC DNA]</scope>
    <source>
        <strain evidence="1 2">MP7CTX6</strain>
    </source>
</reference>
<dbReference type="Proteomes" id="UP000537718">
    <property type="component" value="Unassembled WGS sequence"/>
</dbReference>